<dbReference type="PANTHER" id="PTHR48081">
    <property type="entry name" value="AB HYDROLASE SUPERFAMILY PROTEIN C4A8.06C"/>
    <property type="match status" value="1"/>
</dbReference>
<proteinExistence type="predicted"/>
<sequence>MPETTDALPFVDTPVRPPFDPALVPVLDAVRQAMPTLSAETLSLWRQSELPDSEPVDFTAGGTVRVNERQVPGPDGAPDITLLILTPEAETGPLPAIYHVHGSGMVSGDRYTFVEMLLPYVSSGRAIVVSVEYRLAPEHPDPALVEDSYAGLAWTARNADELRIDPGRLIILGLSAGGGIAAGTALLARDRAFPKLSHQVLICPMLDDRFETHSSRMLDEEGTWDRNCNLFAWNALLGKRRGGPDVSPYAAPARAEDLAGLPRTYIDVGSAESFRDEALTYARRLSEAGVSVDLHMWGGGFHGFDLMAPDAAIARASISTRDEFIQRALGD</sequence>
<dbReference type="SUPFAM" id="SSF53474">
    <property type="entry name" value="alpha/beta-Hydrolases"/>
    <property type="match status" value="1"/>
</dbReference>
<dbReference type="InterPro" id="IPR050300">
    <property type="entry name" value="GDXG_lipolytic_enzyme"/>
</dbReference>
<accession>A0A7X0RFW4</accession>
<dbReference type="Pfam" id="PF07859">
    <property type="entry name" value="Abhydrolase_3"/>
    <property type="match status" value="1"/>
</dbReference>
<dbReference type="InterPro" id="IPR013094">
    <property type="entry name" value="AB_hydrolase_3"/>
</dbReference>
<keyword evidence="1 3" id="KW-0378">Hydrolase</keyword>
<evidence type="ECO:0000256" key="1">
    <source>
        <dbReference type="ARBA" id="ARBA00022801"/>
    </source>
</evidence>
<dbReference type="EMBL" id="JACKXE010000001">
    <property type="protein sequence ID" value="MBB6627556.1"/>
    <property type="molecule type" value="Genomic_DNA"/>
</dbReference>
<evidence type="ECO:0000313" key="3">
    <source>
        <dbReference type="EMBL" id="MBB6627556.1"/>
    </source>
</evidence>
<keyword evidence="4" id="KW-1185">Reference proteome</keyword>
<organism evidence="3 4">
    <name type="scientific">Nocardioides luti</name>
    <dbReference type="NCBI Taxonomy" id="2761101"/>
    <lineage>
        <taxon>Bacteria</taxon>
        <taxon>Bacillati</taxon>
        <taxon>Actinomycetota</taxon>
        <taxon>Actinomycetes</taxon>
        <taxon>Propionibacteriales</taxon>
        <taxon>Nocardioidaceae</taxon>
        <taxon>Nocardioides</taxon>
    </lineage>
</organism>
<dbReference type="RefSeq" id="WP_185252703.1">
    <property type="nucleotide sequence ID" value="NZ_JACKXE010000001.1"/>
</dbReference>
<feature type="domain" description="Alpha/beta hydrolase fold-3" evidence="2">
    <location>
        <begin position="98"/>
        <end position="304"/>
    </location>
</feature>
<dbReference type="Proteomes" id="UP000523955">
    <property type="component" value="Unassembled WGS sequence"/>
</dbReference>
<name>A0A7X0RFW4_9ACTN</name>
<dbReference type="Gene3D" id="3.40.50.1820">
    <property type="entry name" value="alpha/beta hydrolase"/>
    <property type="match status" value="1"/>
</dbReference>
<dbReference type="GO" id="GO:0016787">
    <property type="term" value="F:hydrolase activity"/>
    <property type="evidence" value="ECO:0007669"/>
    <property type="project" value="UniProtKB-KW"/>
</dbReference>
<protein>
    <submittedName>
        <fullName evidence="3">Alpha/beta hydrolase</fullName>
    </submittedName>
</protein>
<gene>
    <name evidence="3" type="ORF">H5V45_09495</name>
</gene>
<dbReference type="AlphaFoldDB" id="A0A7X0RFW4"/>
<evidence type="ECO:0000313" key="4">
    <source>
        <dbReference type="Proteomes" id="UP000523955"/>
    </source>
</evidence>
<dbReference type="PANTHER" id="PTHR48081:SF8">
    <property type="entry name" value="ALPHA_BETA HYDROLASE FOLD-3 DOMAIN-CONTAINING PROTEIN-RELATED"/>
    <property type="match status" value="1"/>
</dbReference>
<comment type="caution">
    <text evidence="3">The sequence shown here is derived from an EMBL/GenBank/DDBJ whole genome shotgun (WGS) entry which is preliminary data.</text>
</comment>
<reference evidence="3 4" key="1">
    <citation type="submission" date="2020-08" db="EMBL/GenBank/DDBJ databases">
        <authorList>
            <person name="Seo M.-J."/>
        </authorList>
    </citation>
    <scope>NUCLEOTIDE SEQUENCE [LARGE SCALE GENOMIC DNA]</scope>
    <source>
        <strain evidence="3 4">KIGAM211</strain>
    </source>
</reference>
<evidence type="ECO:0000259" key="2">
    <source>
        <dbReference type="Pfam" id="PF07859"/>
    </source>
</evidence>
<dbReference type="InterPro" id="IPR029058">
    <property type="entry name" value="AB_hydrolase_fold"/>
</dbReference>